<gene>
    <name evidence="1" type="ORF">ONZ43_g6510</name>
</gene>
<keyword evidence="2" id="KW-1185">Reference proteome</keyword>
<proteinExistence type="predicted"/>
<protein>
    <submittedName>
        <fullName evidence="1">Uncharacterized protein</fullName>
    </submittedName>
</protein>
<organism evidence="1 2">
    <name type="scientific">Nemania bipapillata</name>
    <dbReference type="NCBI Taxonomy" id="110536"/>
    <lineage>
        <taxon>Eukaryota</taxon>
        <taxon>Fungi</taxon>
        <taxon>Dikarya</taxon>
        <taxon>Ascomycota</taxon>
        <taxon>Pezizomycotina</taxon>
        <taxon>Sordariomycetes</taxon>
        <taxon>Xylariomycetidae</taxon>
        <taxon>Xylariales</taxon>
        <taxon>Xylariaceae</taxon>
        <taxon>Nemania</taxon>
    </lineage>
</organism>
<name>A0ACC2HZD0_9PEZI</name>
<dbReference type="EMBL" id="JAPESX010002354">
    <property type="protein sequence ID" value="KAJ8108158.1"/>
    <property type="molecule type" value="Genomic_DNA"/>
</dbReference>
<evidence type="ECO:0000313" key="2">
    <source>
        <dbReference type="Proteomes" id="UP001153334"/>
    </source>
</evidence>
<accession>A0ACC2HZD0</accession>
<dbReference type="Proteomes" id="UP001153334">
    <property type="component" value="Unassembled WGS sequence"/>
</dbReference>
<evidence type="ECO:0000313" key="1">
    <source>
        <dbReference type="EMBL" id="KAJ8108158.1"/>
    </source>
</evidence>
<reference evidence="1" key="1">
    <citation type="submission" date="2022-11" db="EMBL/GenBank/DDBJ databases">
        <title>Genome Sequence of Nemania bipapillata.</title>
        <authorList>
            <person name="Buettner E."/>
        </authorList>
    </citation>
    <scope>NUCLEOTIDE SEQUENCE</scope>
    <source>
        <strain evidence="1">CP14</strain>
    </source>
</reference>
<sequence>MSLGVKSFWRAQSCTSLARGLCLVPRASPSLGFNNKLRGRRWLSSSTAPETAPDPEAVPAPAPAPETVPVPEPEPEPEPAPTPEPEPEPEVETVGTTEAEAGGFFILGRRA</sequence>
<comment type="caution">
    <text evidence="1">The sequence shown here is derived from an EMBL/GenBank/DDBJ whole genome shotgun (WGS) entry which is preliminary data.</text>
</comment>